<evidence type="ECO:0000256" key="1">
    <source>
        <dbReference type="ARBA" id="ARBA00004442"/>
    </source>
</evidence>
<organism evidence="4 5">
    <name type="scientific">Frigoriflavimonas asaccharolytica</name>
    <dbReference type="NCBI Taxonomy" id="2735899"/>
    <lineage>
        <taxon>Bacteria</taxon>
        <taxon>Pseudomonadati</taxon>
        <taxon>Bacteroidota</taxon>
        <taxon>Flavobacteriia</taxon>
        <taxon>Flavobacteriales</taxon>
        <taxon>Weeksellaceae</taxon>
        <taxon>Frigoriflavimonas</taxon>
    </lineage>
</organism>
<gene>
    <name evidence="4" type="ORF">HNQ03_001062</name>
</gene>
<evidence type="ECO:0000313" key="5">
    <source>
        <dbReference type="Proteomes" id="UP000610746"/>
    </source>
</evidence>
<dbReference type="AlphaFoldDB" id="A0A8J8K4Q7"/>
<evidence type="ECO:0000313" key="4">
    <source>
        <dbReference type="EMBL" id="NRS91995.1"/>
    </source>
</evidence>
<evidence type="ECO:0000256" key="2">
    <source>
        <dbReference type="ARBA" id="ARBA00023136"/>
    </source>
</evidence>
<evidence type="ECO:0008006" key="6">
    <source>
        <dbReference type="Google" id="ProtNLM"/>
    </source>
</evidence>
<keyword evidence="5" id="KW-1185">Reference proteome</keyword>
<sequence>MNLKIQKISILLFLFSGLSVFSQIKEEQLILDKKREPEVKKIEKKKTSVESIKNYPPEEKSQNPVEYSITNVPALSDFQTSTLQADDISPNLKTDYYSNYVRFGMGNYGKILGDANVSYTLENKLEVGADAHINANHGLQNIYAWDSRQTSLKAGAFLNGYGEKGKYNVTADFGQENYNYYGIYALNPASDVDINQKVNAFRVKGSYDHFSNEYLNNITFKSSFLSDRFGAKENKGALDFNFSKHDLELPLNDVKMNADLGLGLETQSTDFEILNTNSSSYFLGNLSPKVTFIKDKSYLTIGSGFTYLSTNESNLSLDRKANKTYWFPKAELQLAKSDELKFYAGVDGGLSLNSYASMLEKNLYIVSDQRVTPTETKYNVYLGIRGDVDELIKYDVSIGHSKVNDILFYQTNNLFDTSIAAIRNAYDFANTFSAIYDNGTKNEVNASLQYFPRENFNVSGSFHYINYKMENFDNIYNVPTFSAELGAEYTLLNKKLLLGFKGFMASTMVTNLYDVTNTGLSTNYTTTEQLNTKFGGYVDFNLSAEYKIHKNFSIFAIGNNLIGGNYSTLQGYQVLGAQILGGLKVSF</sequence>
<reference evidence="4" key="1">
    <citation type="submission" date="2020-05" db="EMBL/GenBank/DDBJ databases">
        <title>Genomic Encyclopedia of Type Strains, Phase IV (KMG-V): Genome sequencing to study the core and pangenomes of soil and plant-associated prokaryotes.</title>
        <authorList>
            <person name="Whitman W."/>
        </authorList>
    </citation>
    <scope>NUCLEOTIDE SEQUENCE</scope>
    <source>
        <strain evidence="4">16F</strain>
    </source>
</reference>
<dbReference type="SUPFAM" id="SSF56935">
    <property type="entry name" value="Porins"/>
    <property type="match status" value="1"/>
</dbReference>
<dbReference type="Proteomes" id="UP000610746">
    <property type="component" value="Unassembled WGS sequence"/>
</dbReference>
<comment type="subcellular location">
    <subcellularLocation>
        <location evidence="1">Cell outer membrane</location>
    </subcellularLocation>
</comment>
<dbReference type="InterPro" id="IPR036942">
    <property type="entry name" value="Beta-barrel_TonB_sf"/>
</dbReference>
<dbReference type="RefSeq" id="WP_173778615.1">
    <property type="nucleotide sequence ID" value="NZ_JABSNO010000006.1"/>
</dbReference>
<accession>A0A8J8K4Q7</accession>
<proteinExistence type="predicted"/>
<protein>
    <recommendedName>
        <fullName evidence="6">TonB-dependent receptor</fullName>
    </recommendedName>
</protein>
<name>A0A8J8K4Q7_9FLAO</name>
<comment type="caution">
    <text evidence="4">The sequence shown here is derived from an EMBL/GenBank/DDBJ whole genome shotgun (WGS) entry which is preliminary data.</text>
</comment>
<dbReference type="GO" id="GO:0009279">
    <property type="term" value="C:cell outer membrane"/>
    <property type="evidence" value="ECO:0007669"/>
    <property type="project" value="UniProtKB-SubCell"/>
</dbReference>
<dbReference type="Gene3D" id="2.40.170.20">
    <property type="entry name" value="TonB-dependent receptor, beta-barrel domain"/>
    <property type="match status" value="1"/>
</dbReference>
<dbReference type="EMBL" id="JABSNO010000006">
    <property type="protein sequence ID" value="NRS91995.1"/>
    <property type="molecule type" value="Genomic_DNA"/>
</dbReference>
<keyword evidence="2" id="KW-0472">Membrane</keyword>
<evidence type="ECO:0000256" key="3">
    <source>
        <dbReference type="ARBA" id="ARBA00023237"/>
    </source>
</evidence>
<keyword evidence="3" id="KW-0998">Cell outer membrane</keyword>